<dbReference type="InterPro" id="IPR003593">
    <property type="entry name" value="AAA+_ATPase"/>
</dbReference>
<dbReference type="SUPFAM" id="SSF52540">
    <property type="entry name" value="P-loop containing nucleoside triphosphate hydrolases"/>
    <property type="match status" value="1"/>
</dbReference>
<evidence type="ECO:0000256" key="2">
    <source>
        <dbReference type="ARBA" id="ARBA00022448"/>
    </source>
</evidence>
<evidence type="ECO:0000313" key="7">
    <source>
        <dbReference type="Proteomes" id="UP000009375"/>
    </source>
</evidence>
<evidence type="ECO:0000259" key="5">
    <source>
        <dbReference type="PROSITE" id="PS50893"/>
    </source>
</evidence>
<keyword evidence="2" id="KW-0813">Transport</keyword>
<dbReference type="InterPro" id="IPR017871">
    <property type="entry name" value="ABC_transporter-like_CS"/>
</dbReference>
<dbReference type="InterPro" id="IPR003439">
    <property type="entry name" value="ABC_transporter-like_ATP-bd"/>
</dbReference>
<dbReference type="Gene3D" id="3.40.50.300">
    <property type="entry name" value="P-loop containing nucleotide triphosphate hydrolases"/>
    <property type="match status" value="1"/>
</dbReference>
<dbReference type="InterPro" id="IPR027417">
    <property type="entry name" value="P-loop_NTPase"/>
</dbReference>
<evidence type="ECO:0000313" key="6">
    <source>
        <dbReference type="EMBL" id="EEZ92562.1"/>
    </source>
</evidence>
<comment type="similarity">
    <text evidence="1">Belongs to the ABC transporter superfamily.</text>
</comment>
<proteinExistence type="inferred from homology"/>
<dbReference type="CDD" id="cd03230">
    <property type="entry name" value="ABC_DR_subfamily_A"/>
    <property type="match status" value="1"/>
</dbReference>
<accession>D2EGG4</accession>
<organism evidence="6 7">
    <name type="scientific">Candidatus Parvarchaeum acidiphilum ARMAN-4</name>
    <dbReference type="NCBI Taxonomy" id="662760"/>
    <lineage>
        <taxon>Archaea</taxon>
        <taxon>Candidatus Parvarchaeota</taxon>
        <taxon>Candidatus Parvarchaeum</taxon>
    </lineage>
</organism>
<dbReference type="PROSITE" id="PS50893">
    <property type="entry name" value="ABC_TRANSPORTER_2"/>
    <property type="match status" value="1"/>
</dbReference>
<dbReference type="GO" id="GO:0005524">
    <property type="term" value="F:ATP binding"/>
    <property type="evidence" value="ECO:0007669"/>
    <property type="project" value="UniProtKB-KW"/>
</dbReference>
<protein>
    <submittedName>
        <fullName evidence="6">ABC transporter related protein</fullName>
    </submittedName>
</protein>
<sequence length="242" mass="26883">MEIKAINLKKSFKNNLALNSISFDIKGKGITGYLGPNGAGKTTTLKILSNLARADSGEAFIDGINIKNYKAALKNVSALVDEPEPYDEMTIYEFLEFIGNIRGMDKMLIENRIKELKKELSLEDLNKKCGQLSKGNRQRVVIASVLLPDTDILLLDEPTSGLDPAEAYDIKKLLKKLKKTKLIILSSHLLDEIKELCDYIILLDKGKIIAQGSVKTIIKKFGRGKGEKGLEKAYINLVRSKT</sequence>
<dbReference type="AlphaFoldDB" id="D2EGG4"/>
<evidence type="ECO:0000256" key="4">
    <source>
        <dbReference type="ARBA" id="ARBA00022840"/>
    </source>
</evidence>
<dbReference type="InterPro" id="IPR050763">
    <property type="entry name" value="ABC_transporter_ATP-binding"/>
</dbReference>
<dbReference type="SMART" id="SM00382">
    <property type="entry name" value="AAA"/>
    <property type="match status" value="1"/>
</dbReference>
<dbReference type="EMBL" id="GG730074">
    <property type="protein sequence ID" value="EEZ92562.1"/>
    <property type="molecule type" value="Genomic_DNA"/>
</dbReference>
<dbReference type="PANTHER" id="PTHR42711:SF5">
    <property type="entry name" value="ABC TRANSPORTER ATP-BINDING PROTEIN NATA"/>
    <property type="match status" value="1"/>
</dbReference>
<name>D2EGG4_PARA4</name>
<gene>
    <name evidence="6" type="ORF">BJBARM4_0863</name>
</gene>
<dbReference type="Pfam" id="PF00005">
    <property type="entry name" value="ABC_tran"/>
    <property type="match status" value="1"/>
</dbReference>
<dbReference type="PROSITE" id="PS00211">
    <property type="entry name" value="ABC_TRANSPORTER_1"/>
    <property type="match status" value="1"/>
</dbReference>
<keyword evidence="3" id="KW-0547">Nucleotide-binding</keyword>
<dbReference type="GO" id="GO:0016887">
    <property type="term" value="F:ATP hydrolysis activity"/>
    <property type="evidence" value="ECO:0007669"/>
    <property type="project" value="InterPro"/>
</dbReference>
<keyword evidence="4" id="KW-0067">ATP-binding</keyword>
<dbReference type="Proteomes" id="UP000009375">
    <property type="component" value="Unassembled WGS sequence"/>
</dbReference>
<evidence type="ECO:0000256" key="3">
    <source>
        <dbReference type="ARBA" id="ARBA00022741"/>
    </source>
</evidence>
<reference evidence="6 7" key="1">
    <citation type="journal article" date="2010" name="Proc. Natl. Acad. Sci. U.S.A.">
        <title>Enigmatic, ultrasmall, uncultivated Archaea.</title>
        <authorList>
            <person name="Baker B.J."/>
            <person name="Comolli L.R."/>
            <person name="Dick G.J."/>
            <person name="Hauser L.J."/>
            <person name="Hyatt D."/>
            <person name="Dill B.D."/>
            <person name="Land M.L."/>
            <person name="Verberkmoes N.C."/>
            <person name="Hettich R.L."/>
            <person name="Banfield J.F."/>
        </authorList>
    </citation>
    <scope>NUCLEOTIDE SEQUENCE [LARGE SCALE GENOMIC DNA]</scope>
</reference>
<feature type="domain" description="ABC transporter" evidence="5">
    <location>
        <begin position="3"/>
        <end position="230"/>
    </location>
</feature>
<evidence type="ECO:0000256" key="1">
    <source>
        <dbReference type="ARBA" id="ARBA00005417"/>
    </source>
</evidence>
<dbReference type="PANTHER" id="PTHR42711">
    <property type="entry name" value="ABC TRANSPORTER ATP-BINDING PROTEIN"/>
    <property type="match status" value="1"/>
</dbReference>